<name>A0A1M7S1S7_9RHOB</name>
<feature type="transmembrane region" description="Helical" evidence="1">
    <location>
        <begin position="233"/>
        <end position="254"/>
    </location>
</feature>
<keyword evidence="1" id="KW-0812">Transmembrane</keyword>
<dbReference type="OrthoDB" id="7605514at2"/>
<dbReference type="Proteomes" id="UP000184066">
    <property type="component" value="Unassembled WGS sequence"/>
</dbReference>
<keyword evidence="1" id="KW-1133">Transmembrane helix</keyword>
<proteinExistence type="predicted"/>
<reference evidence="2 3" key="1">
    <citation type="submission" date="2016-12" db="EMBL/GenBank/DDBJ databases">
        <authorList>
            <person name="Song W.-J."/>
            <person name="Kurnit D.M."/>
        </authorList>
    </citation>
    <scope>NUCLEOTIDE SEQUENCE [LARGE SCALE GENOMIC DNA]</scope>
    <source>
        <strain evidence="2 3">CGMCC 1.10808</strain>
    </source>
</reference>
<feature type="transmembrane region" description="Helical" evidence="1">
    <location>
        <begin position="168"/>
        <end position="186"/>
    </location>
</feature>
<keyword evidence="1" id="KW-0472">Membrane</keyword>
<protein>
    <recommendedName>
        <fullName evidence="4">Lysylphosphatidylglycerol synthase TM region</fullName>
    </recommendedName>
</protein>
<evidence type="ECO:0008006" key="4">
    <source>
        <dbReference type="Google" id="ProtNLM"/>
    </source>
</evidence>
<sequence length="313" mass="30381">MRAGRAARLLGAAAALGAALWALRQGLHAMPSIAPGDPRVLGALAASVGLYLAATLCAAEGWRQILLATGAGARRRLAWSQFLTAQIGKYLPGNVLHLAGRAGLALRDGVPAPLAAAAMALELALSAALALAAALAGAAALPGLRAALAAQAGGAAQLLDQAQELGGWAWGAGALAAALLAGAVWMGARLAPVLRAALGRARPGRLAAFAALQLAVLALLGLSLQAAGRATGAAMDAPTAMAAFAGAWLVGMITPGAPGGAGVREAALVLALGPSVGAPAALACALAHRAASMLGDALACALGLALRAGLRAR</sequence>
<accession>A0A1M7S1S7</accession>
<feature type="transmembrane region" description="Helical" evidence="1">
    <location>
        <begin position="206"/>
        <end position="227"/>
    </location>
</feature>
<feature type="transmembrane region" description="Helical" evidence="1">
    <location>
        <begin position="123"/>
        <end position="148"/>
    </location>
</feature>
<evidence type="ECO:0000313" key="2">
    <source>
        <dbReference type="EMBL" id="SHN52315.1"/>
    </source>
</evidence>
<keyword evidence="3" id="KW-1185">Reference proteome</keyword>
<evidence type="ECO:0000313" key="3">
    <source>
        <dbReference type="Proteomes" id="UP000184066"/>
    </source>
</evidence>
<feature type="transmembrane region" description="Helical" evidence="1">
    <location>
        <begin position="40"/>
        <end position="59"/>
    </location>
</feature>
<dbReference type="STRING" id="1189325.SAMN04488119_10288"/>
<dbReference type="AlphaFoldDB" id="A0A1M7S1S7"/>
<organism evidence="2 3">
    <name type="scientific">Oceanicella actignis</name>
    <dbReference type="NCBI Taxonomy" id="1189325"/>
    <lineage>
        <taxon>Bacteria</taxon>
        <taxon>Pseudomonadati</taxon>
        <taxon>Pseudomonadota</taxon>
        <taxon>Alphaproteobacteria</taxon>
        <taxon>Rhodobacterales</taxon>
        <taxon>Paracoccaceae</taxon>
        <taxon>Oceanicella</taxon>
    </lineage>
</organism>
<feature type="transmembrane region" description="Helical" evidence="1">
    <location>
        <begin position="266"/>
        <end position="288"/>
    </location>
</feature>
<evidence type="ECO:0000256" key="1">
    <source>
        <dbReference type="SAM" id="Phobius"/>
    </source>
</evidence>
<gene>
    <name evidence="2" type="ORF">SAMN05216200_101430</name>
</gene>
<dbReference type="RefSeq" id="WP_072745983.1">
    <property type="nucleotide sequence ID" value="NZ_FOHL01000002.1"/>
</dbReference>
<dbReference type="EMBL" id="FRDL01000001">
    <property type="protein sequence ID" value="SHN52315.1"/>
    <property type="molecule type" value="Genomic_DNA"/>
</dbReference>